<sequence>MVQVNDNDPKVAPLEAPYLKFFTSGTTNGQKVAILLELLGLKYTLRPIDFQKTKENKEEWFLKINPNGKVPTIVEADSEGKTFSLAESGALLLWLAEKYDTEHKFSYGSKDPKHWEEVELVFFHVSGLHPAQANTTWFKKNAPNETANLERYTNELIRSYKLLDDRLAQSKSGFLVGDHISLADLIALPHARGLSNTGIDVEQFANVQAWIKKVVEIPEVKKALELL</sequence>
<dbReference type="SFLD" id="SFLDS00019">
    <property type="entry name" value="Glutathione_Transferase_(cytos"/>
    <property type="match status" value="1"/>
</dbReference>
<dbReference type="Gene3D" id="1.20.1050.130">
    <property type="match status" value="1"/>
</dbReference>
<evidence type="ECO:0000313" key="4">
    <source>
        <dbReference type="EMBL" id="CCH45842.1"/>
    </source>
</evidence>
<dbReference type="CDD" id="cd03048">
    <property type="entry name" value="GST_N_Ure2p_like"/>
    <property type="match status" value="1"/>
</dbReference>
<dbReference type="PANTHER" id="PTHR44051">
    <property type="entry name" value="GLUTATHIONE S-TRANSFERASE-RELATED"/>
    <property type="match status" value="1"/>
</dbReference>
<dbReference type="InterPro" id="IPR036282">
    <property type="entry name" value="Glutathione-S-Trfase_C_sf"/>
</dbReference>
<dbReference type="SUPFAM" id="SSF52833">
    <property type="entry name" value="Thioredoxin-like"/>
    <property type="match status" value="1"/>
</dbReference>
<comment type="similarity">
    <text evidence="1">Belongs to the GST superfamily.</text>
</comment>
<dbReference type="PANTHER" id="PTHR44051:SF3">
    <property type="entry name" value="TRANSCRIPTIONAL REGULATOR URE2"/>
    <property type="match status" value="1"/>
</dbReference>
<dbReference type="InParanoid" id="K0KVB3"/>
<dbReference type="InterPro" id="IPR010987">
    <property type="entry name" value="Glutathione-S-Trfase_C-like"/>
</dbReference>
<feature type="domain" description="GST C-terminal" evidence="3">
    <location>
        <begin position="111"/>
        <end position="227"/>
    </location>
</feature>
<keyword evidence="5" id="KW-1185">Reference proteome</keyword>
<dbReference type="InterPro" id="IPR040079">
    <property type="entry name" value="Glutathione_S-Trfase"/>
</dbReference>
<organism evidence="4 5">
    <name type="scientific">Wickerhamomyces ciferrii (strain ATCC 14091 / BCRC 22168 / CBS 111 / JCM 3599 / NBRC 0793 / NRRL Y-1031 F-60-10)</name>
    <name type="common">Yeast</name>
    <name type="synonym">Pichia ciferrii</name>
    <dbReference type="NCBI Taxonomy" id="1206466"/>
    <lineage>
        <taxon>Eukaryota</taxon>
        <taxon>Fungi</taxon>
        <taxon>Dikarya</taxon>
        <taxon>Ascomycota</taxon>
        <taxon>Saccharomycotina</taxon>
        <taxon>Saccharomycetes</taxon>
        <taxon>Phaffomycetales</taxon>
        <taxon>Wickerhamomycetaceae</taxon>
        <taxon>Wickerhamomyces</taxon>
    </lineage>
</organism>
<dbReference type="eggNOG" id="KOG0867">
    <property type="taxonomic scope" value="Eukaryota"/>
</dbReference>
<dbReference type="PROSITE" id="PS50404">
    <property type="entry name" value="GST_NTER"/>
    <property type="match status" value="1"/>
</dbReference>
<dbReference type="HOGENOM" id="CLU_011226_14_0_1"/>
<feature type="domain" description="GST N-terminal" evidence="2">
    <location>
        <begin position="16"/>
        <end position="103"/>
    </location>
</feature>
<comment type="caution">
    <text evidence="4">The sequence shown here is derived from an EMBL/GenBank/DDBJ whole genome shotgun (WGS) entry which is preliminary data.</text>
</comment>
<reference evidence="4 5" key="1">
    <citation type="journal article" date="2012" name="Eukaryot. Cell">
        <title>Draft genome sequence of Wickerhamomyces ciferrii NRRL Y-1031 F-60-10.</title>
        <authorList>
            <person name="Schneider J."/>
            <person name="Andrea H."/>
            <person name="Blom J."/>
            <person name="Jaenicke S."/>
            <person name="Ruckert C."/>
            <person name="Schorsch C."/>
            <person name="Szczepanowski R."/>
            <person name="Farwick M."/>
            <person name="Goesmann A."/>
            <person name="Puhler A."/>
            <person name="Schaffer S."/>
            <person name="Tauch A."/>
            <person name="Kohler T."/>
            <person name="Brinkrolf K."/>
        </authorList>
    </citation>
    <scope>NUCLEOTIDE SEQUENCE [LARGE SCALE GENOMIC DNA]</scope>
    <source>
        <strain evidence="5">ATCC 14091 / BCRC 22168 / CBS 111 / JCM 3599 / NBRC 0793 / NRRL Y-1031 F-60-10</strain>
    </source>
</reference>
<name>K0KVB3_WICCF</name>
<evidence type="ECO:0000259" key="2">
    <source>
        <dbReference type="PROSITE" id="PS50404"/>
    </source>
</evidence>
<dbReference type="SUPFAM" id="SSF47616">
    <property type="entry name" value="GST C-terminal domain-like"/>
    <property type="match status" value="1"/>
</dbReference>
<dbReference type="Pfam" id="PF14497">
    <property type="entry name" value="GST_C_3"/>
    <property type="match status" value="1"/>
</dbReference>
<dbReference type="Proteomes" id="UP000009328">
    <property type="component" value="Unassembled WGS sequence"/>
</dbReference>
<dbReference type="STRING" id="1206466.K0KVB3"/>
<dbReference type="SFLD" id="SFLDG00358">
    <property type="entry name" value="Main_(cytGST)"/>
    <property type="match status" value="1"/>
</dbReference>
<proteinExistence type="inferred from homology"/>
<dbReference type="InterPro" id="IPR036249">
    <property type="entry name" value="Thioredoxin-like_sf"/>
</dbReference>
<evidence type="ECO:0008006" key="6">
    <source>
        <dbReference type="Google" id="ProtNLM"/>
    </source>
</evidence>
<accession>K0KVB3</accession>
<dbReference type="Pfam" id="PF13409">
    <property type="entry name" value="GST_N_2"/>
    <property type="match status" value="1"/>
</dbReference>
<dbReference type="PROSITE" id="PS50405">
    <property type="entry name" value="GST_CTER"/>
    <property type="match status" value="1"/>
</dbReference>
<protein>
    <recommendedName>
        <fullName evidence="6">Glutathione transferase</fullName>
    </recommendedName>
</protein>
<gene>
    <name evidence="4" type="ORF">BN7_5428</name>
</gene>
<dbReference type="AlphaFoldDB" id="K0KVB3"/>
<dbReference type="InterPro" id="IPR004045">
    <property type="entry name" value="Glutathione_S-Trfase_N"/>
</dbReference>
<evidence type="ECO:0000313" key="5">
    <source>
        <dbReference type="Proteomes" id="UP000009328"/>
    </source>
</evidence>
<dbReference type="EMBL" id="CAIF01000212">
    <property type="protein sequence ID" value="CCH45842.1"/>
    <property type="molecule type" value="Genomic_DNA"/>
</dbReference>
<evidence type="ECO:0000259" key="3">
    <source>
        <dbReference type="PROSITE" id="PS50405"/>
    </source>
</evidence>
<evidence type="ECO:0000256" key="1">
    <source>
        <dbReference type="ARBA" id="ARBA00007409"/>
    </source>
</evidence>
<dbReference type="InterPro" id="IPR004046">
    <property type="entry name" value="GST_C"/>
</dbReference>